<keyword evidence="2 6" id="KW-1003">Cell membrane</keyword>
<dbReference type="RefSeq" id="WP_115515262.1">
    <property type="nucleotide sequence ID" value="NZ_QRGO01000001.1"/>
</dbReference>
<dbReference type="InterPro" id="IPR020550">
    <property type="entry name" value="Inositol_monophosphatase_CS"/>
</dbReference>
<keyword evidence="6 7" id="KW-0460">Magnesium</keyword>
<feature type="binding site" evidence="6">
    <location>
        <position position="96"/>
    </location>
    <ligand>
        <name>Mg(2+)</name>
        <dbReference type="ChEBI" id="CHEBI:18420"/>
        <label>2</label>
    </ligand>
</feature>
<keyword evidence="9" id="KW-1185">Reference proteome</keyword>
<dbReference type="AlphaFoldDB" id="A0A371B6L0"/>
<feature type="binding site" evidence="6">
    <location>
        <position position="226"/>
    </location>
    <ligand>
        <name>substrate</name>
    </ligand>
</feature>
<reference evidence="9" key="1">
    <citation type="submission" date="2018-08" db="EMBL/GenBank/DDBJ databases">
        <authorList>
            <person name="Kim S.-J."/>
            <person name="Jung G.-Y."/>
        </authorList>
    </citation>
    <scope>NUCLEOTIDE SEQUENCE [LARGE SCALE GENOMIC DNA]</scope>
    <source>
        <strain evidence="9">GY_H</strain>
    </source>
</reference>
<dbReference type="GO" id="GO:0000103">
    <property type="term" value="P:sulfate assimilation"/>
    <property type="evidence" value="ECO:0007669"/>
    <property type="project" value="TreeGrafter"/>
</dbReference>
<dbReference type="EMBL" id="QRGO01000001">
    <property type="protein sequence ID" value="RDV03235.1"/>
    <property type="molecule type" value="Genomic_DNA"/>
</dbReference>
<comment type="similarity">
    <text evidence="1 6">Belongs to the inositol monophosphatase superfamily. CysQ family.</text>
</comment>
<comment type="subcellular location">
    <subcellularLocation>
        <location evidence="6">Cell inner membrane</location>
        <topology evidence="6">Peripheral membrane protein</topology>
        <orientation evidence="6">Cytoplasmic side</orientation>
    </subcellularLocation>
</comment>
<feature type="binding site" evidence="6">
    <location>
        <position position="226"/>
    </location>
    <ligand>
        <name>Mg(2+)</name>
        <dbReference type="ChEBI" id="CHEBI:18420"/>
        <label>2</label>
    </ligand>
</feature>
<comment type="caution">
    <text evidence="8">The sequence shown here is derived from an EMBL/GenBank/DDBJ whole genome shotgun (WGS) entry which is preliminary data.</text>
</comment>
<feature type="binding site" evidence="7">
    <location>
        <position position="73"/>
    </location>
    <ligand>
        <name>Mg(2+)</name>
        <dbReference type="ChEBI" id="CHEBI:18420"/>
        <label>1</label>
        <note>catalytic</note>
    </ligand>
</feature>
<dbReference type="Gene3D" id="3.40.190.80">
    <property type="match status" value="1"/>
</dbReference>
<feature type="binding site" evidence="6">
    <location>
        <position position="95"/>
    </location>
    <ligand>
        <name>Mg(2+)</name>
        <dbReference type="ChEBI" id="CHEBI:18420"/>
        <label>1</label>
    </ligand>
</feature>
<dbReference type="OrthoDB" id="9785695at2"/>
<dbReference type="GO" id="GO:0000287">
    <property type="term" value="F:magnesium ion binding"/>
    <property type="evidence" value="ECO:0007669"/>
    <property type="project" value="UniProtKB-UniRule"/>
</dbReference>
<dbReference type="GO" id="GO:0046854">
    <property type="term" value="P:phosphatidylinositol phosphate biosynthetic process"/>
    <property type="evidence" value="ECO:0007669"/>
    <property type="project" value="InterPro"/>
</dbReference>
<proteinExistence type="inferred from homology"/>
<feature type="binding site" evidence="6">
    <location>
        <position position="73"/>
    </location>
    <ligand>
        <name>Mg(2+)</name>
        <dbReference type="ChEBI" id="CHEBI:18420"/>
        <label>1</label>
    </ligand>
</feature>
<feature type="binding site" evidence="7">
    <location>
        <position position="95"/>
    </location>
    <ligand>
        <name>Mg(2+)</name>
        <dbReference type="ChEBI" id="CHEBI:18420"/>
        <label>1</label>
        <note>catalytic</note>
    </ligand>
</feature>
<dbReference type="SUPFAM" id="SSF56655">
    <property type="entry name" value="Carbohydrate phosphatase"/>
    <property type="match status" value="1"/>
</dbReference>
<dbReference type="EC" id="3.1.3.7" evidence="6"/>
<dbReference type="Pfam" id="PF00459">
    <property type="entry name" value="Inositol_P"/>
    <property type="match status" value="1"/>
</dbReference>
<dbReference type="Proteomes" id="UP000263993">
    <property type="component" value="Unassembled WGS sequence"/>
</dbReference>
<evidence type="ECO:0000256" key="7">
    <source>
        <dbReference type="PIRSR" id="PIRSR600760-2"/>
    </source>
</evidence>
<comment type="cofactor">
    <cofactor evidence="6 7">
        <name>Mg(2+)</name>
        <dbReference type="ChEBI" id="CHEBI:18420"/>
    </cofactor>
</comment>
<dbReference type="CDD" id="cd01638">
    <property type="entry name" value="CysQ"/>
    <property type="match status" value="1"/>
</dbReference>
<evidence type="ECO:0000256" key="4">
    <source>
        <dbReference type="ARBA" id="ARBA00022801"/>
    </source>
</evidence>
<name>A0A371B6L0_9BRAD</name>
<dbReference type="InterPro" id="IPR000760">
    <property type="entry name" value="Inositol_monophosphatase-like"/>
</dbReference>
<dbReference type="PROSITE" id="PS00630">
    <property type="entry name" value="IMP_2"/>
    <property type="match status" value="1"/>
</dbReference>
<feature type="binding site" evidence="6">
    <location>
        <begin position="95"/>
        <end position="98"/>
    </location>
    <ligand>
        <name>substrate</name>
    </ligand>
</feature>
<keyword evidence="5 6" id="KW-0472">Membrane</keyword>
<comment type="function">
    <text evidence="6">Converts adenosine-3',5'-bisphosphate (PAP) to AMP.</text>
</comment>
<dbReference type="Gene3D" id="3.30.540.10">
    <property type="entry name" value="Fructose-1,6-Bisphosphatase, subunit A, domain 1"/>
    <property type="match status" value="1"/>
</dbReference>
<keyword evidence="6 7" id="KW-0479">Metal-binding</keyword>
<evidence type="ECO:0000256" key="1">
    <source>
        <dbReference type="ARBA" id="ARBA00005289"/>
    </source>
</evidence>
<organism evidence="8 9">
    <name type="scientific">Undibacter mobilis</name>
    <dbReference type="NCBI Taxonomy" id="2292256"/>
    <lineage>
        <taxon>Bacteria</taxon>
        <taxon>Pseudomonadati</taxon>
        <taxon>Pseudomonadota</taxon>
        <taxon>Alphaproteobacteria</taxon>
        <taxon>Hyphomicrobiales</taxon>
        <taxon>Nitrobacteraceae</taxon>
        <taxon>Undibacter</taxon>
    </lineage>
</organism>
<feature type="binding site" evidence="6">
    <location>
        <position position="93"/>
    </location>
    <ligand>
        <name>Mg(2+)</name>
        <dbReference type="ChEBI" id="CHEBI:18420"/>
        <label>1</label>
    </ligand>
</feature>
<keyword evidence="3 6" id="KW-0997">Cell inner membrane</keyword>
<dbReference type="GO" id="GO:0005886">
    <property type="term" value="C:plasma membrane"/>
    <property type="evidence" value="ECO:0007669"/>
    <property type="project" value="UniProtKB-SubCell"/>
</dbReference>
<feature type="binding site" evidence="7">
    <location>
        <position position="226"/>
    </location>
    <ligand>
        <name>Mg(2+)</name>
        <dbReference type="ChEBI" id="CHEBI:18420"/>
        <label>1</label>
        <note>catalytic</note>
    </ligand>
</feature>
<gene>
    <name evidence="6" type="primary">cysQ</name>
    <name evidence="8" type="ORF">DXH78_00685</name>
</gene>
<dbReference type="PRINTS" id="PR00377">
    <property type="entry name" value="IMPHPHTASES"/>
</dbReference>
<dbReference type="PANTHER" id="PTHR43028:SF5">
    <property type="entry name" value="3'(2'),5'-BISPHOSPHATE NUCLEOTIDASE 1"/>
    <property type="match status" value="1"/>
</dbReference>
<sequence>MQDISPQQAERLIEEITALAARASAATLAVPFSAVEQHTKGDLSPVTAADEAAEAIILEGLERLCPGVPVVAEESVAKGRIPAGLNGSFFCVDPLDGTKEFLAGRDEFTVNIALITQGQPVAGVIAAPAQGRLWRGVVGFGATRLRLKLSGGVAEAYGPEVIHPRPAPVRIAVATSRTHLDDVTEAFIARLPVGKRYMCGSSVKFCHLAEGDADIYPRFSPTCEWDIAAGCAILSAAGGAVVTPAGDTLRFGNSAGKFRIPGFIAIGDPRGLPALCGR</sequence>
<evidence type="ECO:0000313" key="8">
    <source>
        <dbReference type="EMBL" id="RDV03235.1"/>
    </source>
</evidence>
<keyword evidence="4 6" id="KW-0378">Hydrolase</keyword>
<evidence type="ECO:0000313" key="9">
    <source>
        <dbReference type="Proteomes" id="UP000263993"/>
    </source>
</evidence>
<feature type="binding site" evidence="6 7">
    <location>
        <position position="93"/>
    </location>
    <ligand>
        <name>Mg(2+)</name>
        <dbReference type="ChEBI" id="CHEBI:18420"/>
        <label>2</label>
    </ligand>
</feature>
<feature type="binding site" evidence="7">
    <location>
        <position position="96"/>
    </location>
    <ligand>
        <name>Mg(2+)</name>
        <dbReference type="ChEBI" id="CHEBI:18420"/>
        <label>1</label>
        <note>catalytic</note>
    </ligand>
</feature>
<comment type="catalytic activity">
    <reaction evidence="6">
        <text>adenosine 3',5'-bisphosphate + H2O = AMP + phosphate</text>
        <dbReference type="Rhea" id="RHEA:10040"/>
        <dbReference type="ChEBI" id="CHEBI:15377"/>
        <dbReference type="ChEBI" id="CHEBI:43474"/>
        <dbReference type="ChEBI" id="CHEBI:58343"/>
        <dbReference type="ChEBI" id="CHEBI:456215"/>
        <dbReference type="EC" id="3.1.3.7"/>
    </reaction>
</comment>
<feature type="binding site" evidence="6">
    <location>
        <position position="73"/>
    </location>
    <ligand>
        <name>substrate</name>
    </ligand>
</feature>
<protein>
    <recommendedName>
        <fullName evidence="6">3'(2'),5'-bisphosphate nucleotidase CysQ</fullName>
        <ecNumber evidence="6">3.1.3.7</ecNumber>
    </recommendedName>
    <alternativeName>
        <fullName evidence="6">3'(2'),5-bisphosphonucleoside 3'(2')-phosphohydrolase</fullName>
    </alternativeName>
    <alternativeName>
        <fullName evidence="6">3'-phosphoadenosine 5'-phosphate phosphatase</fullName>
        <shortName evidence="6">PAP phosphatase</shortName>
    </alternativeName>
</protein>
<evidence type="ECO:0000256" key="3">
    <source>
        <dbReference type="ARBA" id="ARBA00022519"/>
    </source>
</evidence>
<dbReference type="GO" id="GO:0008441">
    <property type="term" value="F:3'(2'),5'-bisphosphate nucleotidase activity"/>
    <property type="evidence" value="ECO:0007669"/>
    <property type="project" value="UniProtKB-UniRule"/>
</dbReference>
<dbReference type="PANTHER" id="PTHR43028">
    <property type="entry name" value="3'(2'),5'-BISPHOSPHATE NUCLEOTIDASE 1"/>
    <property type="match status" value="1"/>
</dbReference>
<accession>A0A371B6L0</accession>
<evidence type="ECO:0000256" key="6">
    <source>
        <dbReference type="HAMAP-Rule" id="MF_02095"/>
    </source>
</evidence>
<dbReference type="HAMAP" id="MF_02095">
    <property type="entry name" value="CysQ"/>
    <property type="match status" value="1"/>
</dbReference>
<dbReference type="InterPro" id="IPR006240">
    <property type="entry name" value="CysQ"/>
</dbReference>
<dbReference type="GO" id="GO:0050427">
    <property type="term" value="P:3'-phosphoadenosine 5'-phosphosulfate metabolic process"/>
    <property type="evidence" value="ECO:0007669"/>
    <property type="project" value="TreeGrafter"/>
</dbReference>
<evidence type="ECO:0000256" key="2">
    <source>
        <dbReference type="ARBA" id="ARBA00022475"/>
    </source>
</evidence>
<evidence type="ECO:0000256" key="5">
    <source>
        <dbReference type="ARBA" id="ARBA00023136"/>
    </source>
</evidence>
<dbReference type="InterPro" id="IPR050725">
    <property type="entry name" value="CysQ/Inositol_MonoPase"/>
</dbReference>